<protein>
    <submittedName>
        <fullName evidence="4">IS21 family transposase</fullName>
    </submittedName>
</protein>
<evidence type="ECO:0000313" key="5">
    <source>
        <dbReference type="EMBL" id="RAM35775.1"/>
    </source>
</evidence>
<evidence type="ECO:0000313" key="6">
    <source>
        <dbReference type="EMBL" id="RAM36150.1"/>
    </source>
</evidence>
<dbReference type="EMBL" id="QLNP01000079">
    <property type="protein sequence ID" value="RAM36989.1"/>
    <property type="molecule type" value="Genomic_DNA"/>
</dbReference>
<dbReference type="OrthoDB" id="92877at2"/>
<dbReference type="EMBL" id="QLNP01000098">
    <property type="protein sequence ID" value="RAM36150.1"/>
    <property type="molecule type" value="Genomic_DNA"/>
</dbReference>
<proteinExistence type="predicted"/>
<dbReference type="Gene3D" id="3.30.420.10">
    <property type="entry name" value="Ribonuclease H-like superfamily/Ribonuclease H"/>
    <property type="match status" value="1"/>
</dbReference>
<dbReference type="GO" id="GO:0015074">
    <property type="term" value="P:DNA integration"/>
    <property type="evidence" value="ECO:0007669"/>
    <property type="project" value="InterPro"/>
</dbReference>
<name>A0A328HBW8_ARTGO</name>
<dbReference type="InterPro" id="IPR012337">
    <property type="entry name" value="RNaseH-like_sf"/>
</dbReference>
<reference evidence="4 11" key="1">
    <citation type="submission" date="2018-04" db="EMBL/GenBank/DDBJ databases">
        <title>Bacteria isolated from cave deposits of Manipur.</title>
        <authorList>
            <person name="Sahoo D."/>
            <person name="Sarangthem I."/>
            <person name="Nandeibam J."/>
        </authorList>
    </citation>
    <scope>NUCLEOTIDE SEQUENCE [LARGE SCALE GENOMIC DNA]</scope>
    <source>
        <strain evidence="4">Mrc11</strain>
        <strain evidence="11">mrc11</strain>
    </source>
</reference>
<dbReference type="GO" id="GO:0003676">
    <property type="term" value="F:nucleic acid binding"/>
    <property type="evidence" value="ECO:0007669"/>
    <property type="project" value="InterPro"/>
</dbReference>
<evidence type="ECO:0000313" key="8">
    <source>
        <dbReference type="EMBL" id="RAM36989.1"/>
    </source>
</evidence>
<dbReference type="NCBIfam" id="NF033546">
    <property type="entry name" value="transpos_IS21"/>
    <property type="match status" value="1"/>
</dbReference>
<feature type="domain" description="Integrase catalytic" evidence="2">
    <location>
        <begin position="94"/>
        <end position="273"/>
    </location>
</feature>
<evidence type="ECO:0000313" key="11">
    <source>
        <dbReference type="Proteomes" id="UP000249166"/>
    </source>
</evidence>
<evidence type="ECO:0000313" key="3">
    <source>
        <dbReference type="EMBL" id="RAM35647.1"/>
    </source>
</evidence>
<dbReference type="InterPro" id="IPR036397">
    <property type="entry name" value="RNaseH_sf"/>
</dbReference>
<evidence type="ECO:0000313" key="9">
    <source>
        <dbReference type="EMBL" id="RAM38235.1"/>
    </source>
</evidence>
<dbReference type="PROSITE" id="PS50994">
    <property type="entry name" value="INTEGRASE"/>
    <property type="match status" value="1"/>
</dbReference>
<evidence type="ECO:0000313" key="10">
    <source>
        <dbReference type="EMBL" id="RAM38578.1"/>
    </source>
</evidence>
<dbReference type="PANTHER" id="PTHR35004">
    <property type="entry name" value="TRANSPOSASE RV3428C-RELATED"/>
    <property type="match status" value="1"/>
</dbReference>
<dbReference type="EMBL" id="QLNP01000085">
    <property type="protein sequence ID" value="RAM36783.1"/>
    <property type="molecule type" value="Genomic_DNA"/>
</dbReference>
<dbReference type="Pfam" id="PF00665">
    <property type="entry name" value="rve"/>
    <property type="match status" value="1"/>
</dbReference>
<comment type="caution">
    <text evidence="4">The sequence shown here is derived from an EMBL/GenBank/DDBJ whole genome shotgun (WGS) entry which is preliminary data.</text>
</comment>
<dbReference type="EMBL" id="QLNP01000063">
    <property type="protein sequence ID" value="RAM38235.1"/>
    <property type="molecule type" value="Genomic_DNA"/>
</dbReference>
<dbReference type="InterPro" id="IPR001584">
    <property type="entry name" value="Integrase_cat-core"/>
</dbReference>
<dbReference type="EMBL" id="QLNP01000061">
    <property type="protein sequence ID" value="RAM38578.1"/>
    <property type="molecule type" value="Genomic_DNA"/>
</dbReference>
<evidence type="ECO:0000256" key="1">
    <source>
        <dbReference type="SAM" id="MobiDB-lite"/>
    </source>
</evidence>
<dbReference type="SUPFAM" id="SSF53098">
    <property type="entry name" value="Ribonuclease H-like"/>
    <property type="match status" value="1"/>
</dbReference>
<feature type="region of interest" description="Disordered" evidence="1">
    <location>
        <begin position="467"/>
        <end position="489"/>
    </location>
</feature>
<organism evidence="4 11">
    <name type="scientific">Arthrobacter globiformis</name>
    <dbReference type="NCBI Taxonomy" id="1665"/>
    <lineage>
        <taxon>Bacteria</taxon>
        <taxon>Bacillati</taxon>
        <taxon>Actinomycetota</taxon>
        <taxon>Actinomycetes</taxon>
        <taxon>Micrococcales</taxon>
        <taxon>Micrococcaceae</taxon>
        <taxon>Arthrobacter</taxon>
    </lineage>
</organism>
<dbReference type="EMBL" id="QLNP01000099">
    <property type="protein sequence ID" value="RAM35775.1"/>
    <property type="molecule type" value="Genomic_DNA"/>
</dbReference>
<evidence type="ECO:0000259" key="2">
    <source>
        <dbReference type="PROSITE" id="PS50994"/>
    </source>
</evidence>
<evidence type="ECO:0000313" key="4">
    <source>
        <dbReference type="EMBL" id="RAM35654.1"/>
    </source>
</evidence>
<evidence type="ECO:0000313" key="7">
    <source>
        <dbReference type="EMBL" id="RAM36783.1"/>
    </source>
</evidence>
<dbReference type="Proteomes" id="UP000249166">
    <property type="component" value="Unassembled WGS sequence"/>
</dbReference>
<sequence>MRATAELTGCSHHTVARHVAARDAGRPIAEPAPRPRVTDTYLPKIEEWVEASKGRIRADKAHAKLLAMGYAGSERSTRRAIAQVKAAWRLGHTRVHRPWITEPGMWLQYDFGDGPRIGGVKTILFVAWLAFSRFRIVIPLRDRTAPSVFAALDRCFRILGGAPTYVLTDNEKTVTTAHVAGVPVRNQQTLDFARHYGVTVLTCQPADPATKGGVEASVKLAKADIVPKETNLRADYGSFTALEAACEAFMDEVNNREHRTIRRKPAAVLAEEQLRLHRIPETAHTVAFGVARTVPENTPMVTFENAQYSVPAHLLGARVFVRSHGTGPDEQVIIVHHGSAGPVEVARHHRARPGSPAIIEEHFPGTRTRIPGDYAVKARNAGEAEFLAIGEGARTWLVEAAGTGTARMNVKMAEAVTLAKIAGAEAVDRALGDAALHGRFAHGDLASILNANIRRTTTHAADETRSLTQGTSAWAGLGTEPAPVKEQNR</sequence>
<dbReference type="AlphaFoldDB" id="A0A328HBW8"/>
<accession>A0A328HBW8</accession>
<gene>
    <name evidence="10" type="ORF">DBZ45_04240</name>
    <name evidence="9" type="ORF">DBZ45_06955</name>
    <name evidence="8" type="ORF">DBZ45_12580</name>
    <name evidence="7" type="ORF">DBZ45_13565</name>
    <name evidence="6" type="ORF">DBZ45_16585</name>
    <name evidence="5" type="ORF">DBZ45_18645</name>
    <name evidence="4" type="ORF">DBZ45_19380</name>
    <name evidence="3" type="ORF">DBZ45_19415</name>
</gene>
<dbReference type="EMBL" id="QLNP01000101">
    <property type="protein sequence ID" value="RAM35647.1"/>
    <property type="molecule type" value="Genomic_DNA"/>
</dbReference>
<dbReference type="PANTHER" id="PTHR35004:SF8">
    <property type="entry name" value="TRANSPOSASE RV3428C-RELATED"/>
    <property type="match status" value="1"/>
</dbReference>
<dbReference type="EMBL" id="QLNP01000100">
    <property type="protein sequence ID" value="RAM35654.1"/>
    <property type="molecule type" value="Genomic_DNA"/>
</dbReference>